<keyword evidence="2" id="KW-1185">Reference proteome</keyword>
<dbReference type="EMBL" id="CM042031">
    <property type="protein sequence ID" value="KAI3786015.1"/>
    <property type="molecule type" value="Genomic_DNA"/>
</dbReference>
<evidence type="ECO:0000313" key="2">
    <source>
        <dbReference type="Proteomes" id="UP001056120"/>
    </source>
</evidence>
<reference evidence="2" key="1">
    <citation type="journal article" date="2022" name="Mol. Ecol. Resour.">
        <title>The genomes of chicory, endive, great burdock and yacon provide insights into Asteraceae palaeo-polyploidization history and plant inulin production.</title>
        <authorList>
            <person name="Fan W."/>
            <person name="Wang S."/>
            <person name="Wang H."/>
            <person name="Wang A."/>
            <person name="Jiang F."/>
            <person name="Liu H."/>
            <person name="Zhao H."/>
            <person name="Xu D."/>
            <person name="Zhang Y."/>
        </authorList>
    </citation>
    <scope>NUCLEOTIDE SEQUENCE [LARGE SCALE GENOMIC DNA]</scope>
    <source>
        <strain evidence="2">cv. Yunnan</strain>
    </source>
</reference>
<organism evidence="1 2">
    <name type="scientific">Smallanthus sonchifolius</name>
    <dbReference type="NCBI Taxonomy" id="185202"/>
    <lineage>
        <taxon>Eukaryota</taxon>
        <taxon>Viridiplantae</taxon>
        <taxon>Streptophyta</taxon>
        <taxon>Embryophyta</taxon>
        <taxon>Tracheophyta</taxon>
        <taxon>Spermatophyta</taxon>
        <taxon>Magnoliopsida</taxon>
        <taxon>eudicotyledons</taxon>
        <taxon>Gunneridae</taxon>
        <taxon>Pentapetalae</taxon>
        <taxon>asterids</taxon>
        <taxon>campanulids</taxon>
        <taxon>Asterales</taxon>
        <taxon>Asteraceae</taxon>
        <taxon>Asteroideae</taxon>
        <taxon>Heliantheae alliance</taxon>
        <taxon>Millerieae</taxon>
        <taxon>Smallanthus</taxon>
    </lineage>
</organism>
<sequence length="407" mass="45362">MENQPARDDQNESKDPYYIAYMIHFLLDAGYLVPWNSFITAVDYFQDLYPEKHVSKVFSVAYMLAAMTVLIILICWSSSAVMRLPGVKVRMNLGYGLFVLALMVAPVTVWFDHREEVKRGSNKAFVVLVSMVALTGFAEGLTSGSLVGATGKLAGRYMQAVVAGNAFAGVLVCMLRIITKASLPHSRKGLRTSTHIYFFTSTLIELICILCCNLLHKLPTIRHYKTKTSHKTQLDNPPETLSNPPKTLDFLKKLRWIAMSMVTIYIVTLSIFPGYLCENVKSAYFSDWYPVFLITIFNVGDFSGKCLTAIYVVKRSRWVVWGCITRVLFYPLFMGCVFGPKWLRTEVPVALLTLLLGVSNGYLTSVVMIVAPKSVPVEESNIAGIVVSLFLAVGLVVGSGLGWLWNI</sequence>
<comment type="caution">
    <text evidence="1">The sequence shown here is derived from an EMBL/GenBank/DDBJ whole genome shotgun (WGS) entry which is preliminary data.</text>
</comment>
<accession>A0ACB9GRA3</accession>
<dbReference type="Proteomes" id="UP001056120">
    <property type="component" value="Linkage Group LG14"/>
</dbReference>
<reference evidence="1 2" key="2">
    <citation type="journal article" date="2022" name="Mol. Ecol. Resour.">
        <title>The genomes of chicory, endive, great burdock and yacon provide insights into Asteraceae paleo-polyploidization history and plant inulin production.</title>
        <authorList>
            <person name="Fan W."/>
            <person name="Wang S."/>
            <person name="Wang H."/>
            <person name="Wang A."/>
            <person name="Jiang F."/>
            <person name="Liu H."/>
            <person name="Zhao H."/>
            <person name="Xu D."/>
            <person name="Zhang Y."/>
        </authorList>
    </citation>
    <scope>NUCLEOTIDE SEQUENCE [LARGE SCALE GENOMIC DNA]</scope>
    <source>
        <strain evidence="2">cv. Yunnan</strain>
        <tissue evidence="1">Leaves</tissue>
    </source>
</reference>
<proteinExistence type="predicted"/>
<protein>
    <submittedName>
        <fullName evidence="1">Uncharacterized protein</fullName>
    </submittedName>
</protein>
<gene>
    <name evidence="1" type="ORF">L1987_45142</name>
</gene>
<evidence type="ECO:0000313" key="1">
    <source>
        <dbReference type="EMBL" id="KAI3786015.1"/>
    </source>
</evidence>
<name>A0ACB9GRA3_9ASTR</name>